<evidence type="ECO:0000256" key="2">
    <source>
        <dbReference type="ARBA" id="ARBA00022448"/>
    </source>
</evidence>
<protein>
    <submittedName>
        <fullName evidence="10">ABC transporter permease</fullName>
    </submittedName>
</protein>
<dbReference type="PANTHER" id="PTHR43357:SF4">
    <property type="entry name" value="INNER MEMBRANE ABC TRANSPORTER PERMEASE PROTEIN YDCV"/>
    <property type="match status" value="1"/>
</dbReference>
<dbReference type="Gene3D" id="1.10.3720.10">
    <property type="entry name" value="MetI-like"/>
    <property type="match status" value="1"/>
</dbReference>
<evidence type="ECO:0000256" key="8">
    <source>
        <dbReference type="RuleBase" id="RU363032"/>
    </source>
</evidence>
<feature type="transmembrane region" description="Helical" evidence="8">
    <location>
        <begin position="75"/>
        <end position="96"/>
    </location>
</feature>
<keyword evidence="5 8" id="KW-0812">Transmembrane</keyword>
<feature type="transmembrane region" description="Helical" evidence="8">
    <location>
        <begin position="103"/>
        <end position="130"/>
    </location>
</feature>
<dbReference type="InterPro" id="IPR035906">
    <property type="entry name" value="MetI-like_sf"/>
</dbReference>
<name>A0ABT0Q2V6_9RHOB</name>
<dbReference type="EMBL" id="JAMFMB010000013">
    <property type="protein sequence ID" value="MCL6284166.1"/>
    <property type="molecule type" value="Genomic_DNA"/>
</dbReference>
<evidence type="ECO:0000256" key="5">
    <source>
        <dbReference type="ARBA" id="ARBA00022692"/>
    </source>
</evidence>
<feature type="transmembrane region" description="Helical" evidence="8">
    <location>
        <begin position="12"/>
        <end position="40"/>
    </location>
</feature>
<keyword evidence="3" id="KW-1003">Cell membrane</keyword>
<dbReference type="SUPFAM" id="SSF161098">
    <property type="entry name" value="MetI-like"/>
    <property type="match status" value="1"/>
</dbReference>
<accession>A0ABT0Q2V6</accession>
<evidence type="ECO:0000256" key="3">
    <source>
        <dbReference type="ARBA" id="ARBA00022475"/>
    </source>
</evidence>
<evidence type="ECO:0000256" key="6">
    <source>
        <dbReference type="ARBA" id="ARBA00022989"/>
    </source>
</evidence>
<evidence type="ECO:0000256" key="4">
    <source>
        <dbReference type="ARBA" id="ARBA00022519"/>
    </source>
</evidence>
<comment type="caution">
    <text evidence="10">The sequence shown here is derived from an EMBL/GenBank/DDBJ whole genome shotgun (WGS) entry which is preliminary data.</text>
</comment>
<keyword evidence="2 8" id="KW-0813">Transport</keyword>
<comment type="similarity">
    <text evidence="8">Belongs to the binding-protein-dependent transport system permease family.</text>
</comment>
<feature type="transmembrane region" description="Helical" evidence="8">
    <location>
        <begin position="182"/>
        <end position="205"/>
    </location>
</feature>
<dbReference type="PANTHER" id="PTHR43357">
    <property type="entry name" value="INNER MEMBRANE ABC TRANSPORTER PERMEASE PROTEIN YDCV"/>
    <property type="match status" value="1"/>
</dbReference>
<evidence type="ECO:0000313" key="11">
    <source>
        <dbReference type="Proteomes" id="UP001203880"/>
    </source>
</evidence>
<feature type="transmembrane region" description="Helical" evidence="8">
    <location>
        <begin position="241"/>
        <end position="264"/>
    </location>
</feature>
<evidence type="ECO:0000256" key="1">
    <source>
        <dbReference type="ARBA" id="ARBA00004429"/>
    </source>
</evidence>
<feature type="transmembrane region" description="Helical" evidence="8">
    <location>
        <begin position="142"/>
        <end position="162"/>
    </location>
</feature>
<gene>
    <name evidence="10" type="ORF">M3P21_11580</name>
</gene>
<evidence type="ECO:0000313" key="10">
    <source>
        <dbReference type="EMBL" id="MCL6284166.1"/>
    </source>
</evidence>
<keyword evidence="4" id="KW-0997">Cell inner membrane</keyword>
<proteinExistence type="inferred from homology"/>
<dbReference type="InterPro" id="IPR000515">
    <property type="entry name" value="MetI-like"/>
</dbReference>
<comment type="subcellular location">
    <subcellularLocation>
        <location evidence="1">Cell inner membrane</location>
        <topology evidence="1">Multi-pass membrane protein</topology>
    </subcellularLocation>
    <subcellularLocation>
        <location evidence="8">Cell membrane</location>
        <topology evidence="8">Multi-pass membrane protein</topology>
    </subcellularLocation>
</comment>
<feature type="domain" description="ABC transmembrane type-1" evidence="9">
    <location>
        <begin position="71"/>
        <end position="259"/>
    </location>
</feature>
<organism evidence="10 11">
    <name type="scientific">Ruegeria spongiae</name>
    <dbReference type="NCBI Taxonomy" id="2942209"/>
    <lineage>
        <taxon>Bacteria</taxon>
        <taxon>Pseudomonadati</taxon>
        <taxon>Pseudomonadota</taxon>
        <taxon>Alphaproteobacteria</taxon>
        <taxon>Rhodobacterales</taxon>
        <taxon>Roseobacteraceae</taxon>
        <taxon>Ruegeria</taxon>
    </lineage>
</organism>
<keyword evidence="7 8" id="KW-0472">Membrane</keyword>
<dbReference type="Proteomes" id="UP001203880">
    <property type="component" value="Unassembled WGS sequence"/>
</dbReference>
<reference evidence="10" key="1">
    <citation type="submission" date="2022-05" db="EMBL/GenBank/DDBJ databases">
        <authorList>
            <person name="Park J.-S."/>
        </authorList>
    </citation>
    <scope>NUCLEOTIDE SEQUENCE</scope>
    <source>
        <strain evidence="10">2012CJ41-6</strain>
    </source>
</reference>
<sequence length="272" mass="29400">MFDHSLSGRERVFVAAAWVFSGLVIVFLVLPIVAIIPLSFTSDSLLSYPMPDWSLRWYRELMDSPAWTRALKNSLIVAVGSTCLATVLGTLAAIGLNRRSCPWPILITAFLTTPMIVPVIITAISSYFFYSRLGLTNSFAGMILAHTILGAPFVVITVTATLKGFDQNQIKAASSLGARPIYAFRTVTLPQILPGVVSGAVFAFVTSFDEVIVALFVAGSQQITLPRQMFSGVRDNLDPTIAAVATLMVLVTFGALGIAGLAVARRRRKFKP</sequence>
<dbReference type="RefSeq" id="WP_249710151.1">
    <property type="nucleotide sequence ID" value="NZ_JAMFMB010000013.1"/>
</dbReference>
<dbReference type="CDD" id="cd06261">
    <property type="entry name" value="TM_PBP2"/>
    <property type="match status" value="1"/>
</dbReference>
<dbReference type="PROSITE" id="PS50928">
    <property type="entry name" value="ABC_TM1"/>
    <property type="match status" value="1"/>
</dbReference>
<evidence type="ECO:0000259" key="9">
    <source>
        <dbReference type="PROSITE" id="PS50928"/>
    </source>
</evidence>
<keyword evidence="11" id="KW-1185">Reference proteome</keyword>
<dbReference type="Pfam" id="PF00528">
    <property type="entry name" value="BPD_transp_1"/>
    <property type="match status" value="1"/>
</dbReference>
<keyword evidence="6 8" id="KW-1133">Transmembrane helix</keyword>
<evidence type="ECO:0000256" key="7">
    <source>
        <dbReference type="ARBA" id="ARBA00023136"/>
    </source>
</evidence>